<dbReference type="Gene3D" id="3.40.50.880">
    <property type="match status" value="1"/>
</dbReference>
<dbReference type="EMBL" id="JBHSAC010000014">
    <property type="protein sequence ID" value="MFC3931500.1"/>
    <property type="molecule type" value="Genomic_DNA"/>
</dbReference>
<keyword evidence="3" id="KW-1185">Reference proteome</keyword>
<dbReference type="SUPFAM" id="SSF52317">
    <property type="entry name" value="Class I glutamine amidotransferase-like"/>
    <property type="match status" value="1"/>
</dbReference>
<comment type="caution">
    <text evidence="2">The sequence shown here is derived from an EMBL/GenBank/DDBJ whole genome shotgun (WGS) entry which is preliminary data.</text>
</comment>
<feature type="domain" description="DJ-1/PfpI" evidence="1">
    <location>
        <begin position="2"/>
        <end position="169"/>
    </location>
</feature>
<dbReference type="RefSeq" id="WP_380429628.1">
    <property type="nucleotide sequence ID" value="NZ_JBHSAC010000014.1"/>
</dbReference>
<accession>A0ABV8CYZ0</accession>
<evidence type="ECO:0000259" key="1">
    <source>
        <dbReference type="Pfam" id="PF01965"/>
    </source>
</evidence>
<evidence type="ECO:0000313" key="3">
    <source>
        <dbReference type="Proteomes" id="UP001595901"/>
    </source>
</evidence>
<sequence>MKKLYLYVLDGMADWEHGYLLQALTLQSNLPKQKVMLQTVGLTKKPITTAAGMLIVPDISLDDMELENAAALILIGADTWLQSEQSAVLEIASCLLEKGILVAAICGATLGLADRCELNTRFHTSNAPFYPEMSPNYSGQNYYREDVAVGDGNLITASSAGSLLWAKLIIEKLDLYSSETVAAWFDYFSTGDISAYARLMSSLSE</sequence>
<proteinExistence type="predicted"/>
<name>A0ABV8CYZ0_9STRE</name>
<gene>
    <name evidence="2" type="ORF">ACFOSE_01615</name>
</gene>
<dbReference type="Pfam" id="PF01965">
    <property type="entry name" value="DJ-1_PfpI"/>
    <property type="match status" value="1"/>
</dbReference>
<dbReference type="InterPro" id="IPR002818">
    <property type="entry name" value="DJ-1/PfpI"/>
</dbReference>
<reference evidence="3" key="1">
    <citation type="journal article" date="2019" name="Int. J. Syst. Evol. Microbiol.">
        <title>The Global Catalogue of Microorganisms (GCM) 10K type strain sequencing project: providing services to taxonomists for standard genome sequencing and annotation.</title>
        <authorList>
            <consortium name="The Broad Institute Genomics Platform"/>
            <consortium name="The Broad Institute Genome Sequencing Center for Infectious Disease"/>
            <person name="Wu L."/>
            <person name="Ma J."/>
        </authorList>
    </citation>
    <scope>NUCLEOTIDE SEQUENCE [LARGE SCALE GENOMIC DNA]</scope>
    <source>
        <strain evidence="3">CCUG 58728</strain>
    </source>
</reference>
<evidence type="ECO:0000313" key="2">
    <source>
        <dbReference type="EMBL" id="MFC3931500.1"/>
    </source>
</evidence>
<dbReference type="Proteomes" id="UP001595901">
    <property type="component" value="Unassembled WGS sequence"/>
</dbReference>
<dbReference type="InterPro" id="IPR029062">
    <property type="entry name" value="Class_I_gatase-like"/>
</dbReference>
<organism evidence="2 3">
    <name type="scientific">Streptococcus dentapri</name>
    <dbReference type="NCBI Taxonomy" id="573564"/>
    <lineage>
        <taxon>Bacteria</taxon>
        <taxon>Bacillati</taxon>
        <taxon>Bacillota</taxon>
        <taxon>Bacilli</taxon>
        <taxon>Lactobacillales</taxon>
        <taxon>Streptococcaceae</taxon>
        <taxon>Streptococcus</taxon>
    </lineage>
</organism>
<protein>
    <submittedName>
        <fullName evidence="2">DJ-1/PfpI family protein</fullName>
    </submittedName>
</protein>